<feature type="domain" description="KAP NTPase" evidence="1">
    <location>
        <begin position="26"/>
        <end position="298"/>
    </location>
</feature>
<dbReference type="InterPro" id="IPR011646">
    <property type="entry name" value="KAP_P-loop"/>
</dbReference>
<dbReference type="Pfam" id="PF07693">
    <property type="entry name" value="KAP_NTPase"/>
    <property type="match status" value="1"/>
</dbReference>
<dbReference type="OrthoDB" id="88903at2"/>
<name>A0A5B7X3X0_9FLAO</name>
<keyword evidence="3" id="KW-1185">Reference proteome</keyword>
<dbReference type="PANTHER" id="PTHR22674:SF6">
    <property type="entry name" value="NTPASE KAP FAMILY P-LOOP DOMAIN-CONTAINING PROTEIN 1"/>
    <property type="match status" value="1"/>
</dbReference>
<accession>A0A5B7X3X0</accession>
<dbReference type="Proteomes" id="UP000309016">
    <property type="component" value="Chromosome"/>
</dbReference>
<organism evidence="2 3">
    <name type="scientific">Antarcticibacterium flavum</name>
    <dbReference type="NCBI Taxonomy" id="2058175"/>
    <lineage>
        <taxon>Bacteria</taxon>
        <taxon>Pseudomonadati</taxon>
        <taxon>Bacteroidota</taxon>
        <taxon>Flavobacteriia</taxon>
        <taxon>Flavobacteriales</taxon>
        <taxon>Flavobacteriaceae</taxon>
        <taxon>Antarcticibacterium</taxon>
    </lineage>
</organism>
<dbReference type="InterPro" id="IPR027417">
    <property type="entry name" value="P-loop_NTPase"/>
</dbReference>
<reference evidence="2 3" key="1">
    <citation type="submission" date="2019-06" db="EMBL/GenBank/DDBJ databases">
        <title>Complete genome sequence of Antarcticibacterium flavum KCTC 52984T from an Antarctic marine sediment.</title>
        <authorList>
            <person name="Lee Y.M."/>
            <person name="Shin S.C."/>
        </authorList>
    </citation>
    <scope>NUCLEOTIDE SEQUENCE [LARGE SCALE GENOMIC DNA]</scope>
    <source>
        <strain evidence="2 3">KCTC 52984</strain>
    </source>
</reference>
<gene>
    <name evidence="2" type="ORF">FHG64_11480</name>
</gene>
<dbReference type="KEGG" id="afla:FHG64_11480"/>
<sequence>MKIKHQEIVVPNDGTDPFINCKLDRRDYANILTDIVSTYADGFVMALNNEWGAGKTTFVKMWRQSLKNEGYKTLYYNAWENDFEKDVLVALISELEELKDADKLANPEAVENAYKSVVKKAALLTKKVGPGIIRAAFKKYADTDSEDLLKIIEGTSEVALETLEAEITSYTKRKEGLKEFRGSLELLVKNVTSKKPVVFFIDELDRCRPTYSVEVLETVKHLFSVPGIVFVLSIDKEQLGHAVKGVYGSEGLNSDEYLRRFIDVEYNLPKPDSRQVSEYLYQYFGFAQFIEETNRIGSSSFRDDKINFINFAALLFHSEKINFRQAEKIFAIARVALKTFKQNNFIFPDLLIFLIFLKVLNPKVYLGILNKTYTVQELIDEIDRFLIGMASSDDGKYFGFAIVVQLAHYYHNFKVDGIYSTQQISFNREDKGIQDKIFITSKLESSDANKDLKRINANGWAHNPNRVKIDYLMNKIDLLDPVIF</sequence>
<evidence type="ECO:0000313" key="2">
    <source>
        <dbReference type="EMBL" id="QCY69970.1"/>
    </source>
</evidence>
<dbReference type="SUPFAM" id="SSF52540">
    <property type="entry name" value="P-loop containing nucleoside triphosphate hydrolases"/>
    <property type="match status" value="1"/>
</dbReference>
<dbReference type="RefSeq" id="WP_139066534.1">
    <property type="nucleotide sequence ID" value="NZ_CP040812.1"/>
</dbReference>
<dbReference type="Gene3D" id="3.40.50.300">
    <property type="entry name" value="P-loop containing nucleotide triphosphate hydrolases"/>
    <property type="match status" value="1"/>
</dbReference>
<dbReference type="AlphaFoldDB" id="A0A5B7X3X0"/>
<dbReference type="PANTHER" id="PTHR22674">
    <property type="entry name" value="NTPASE, KAP FAMILY P-LOOP DOMAIN-CONTAINING 1"/>
    <property type="match status" value="1"/>
</dbReference>
<proteinExistence type="predicted"/>
<dbReference type="InterPro" id="IPR052754">
    <property type="entry name" value="NTPase_KAP_P-loop"/>
</dbReference>
<evidence type="ECO:0000313" key="3">
    <source>
        <dbReference type="Proteomes" id="UP000309016"/>
    </source>
</evidence>
<protein>
    <recommendedName>
        <fullName evidence="1">KAP NTPase domain-containing protein</fullName>
    </recommendedName>
</protein>
<evidence type="ECO:0000259" key="1">
    <source>
        <dbReference type="Pfam" id="PF07693"/>
    </source>
</evidence>
<dbReference type="EMBL" id="CP040812">
    <property type="protein sequence ID" value="QCY69970.1"/>
    <property type="molecule type" value="Genomic_DNA"/>
</dbReference>